<proteinExistence type="predicted"/>
<evidence type="ECO:0000313" key="2">
    <source>
        <dbReference type="Proteomes" id="UP001159363"/>
    </source>
</evidence>
<dbReference type="Proteomes" id="UP001159363">
    <property type="component" value="Chromosome 3"/>
</dbReference>
<name>A0ABQ9HYJ5_9NEOP</name>
<gene>
    <name evidence="1" type="ORF">PR048_008952</name>
</gene>
<protein>
    <submittedName>
        <fullName evidence="1">Uncharacterized protein</fullName>
    </submittedName>
</protein>
<accession>A0ABQ9HYJ5</accession>
<dbReference type="EMBL" id="JARBHB010000003">
    <property type="protein sequence ID" value="KAJ8889453.1"/>
    <property type="molecule type" value="Genomic_DNA"/>
</dbReference>
<sequence>MEGLMENAAQSGDSHHVADPGFRLAMVPHLRKSMHGPKQGVALHVFRLQAHCRLVTIFARVGKELLDVTPFMNPKLVPPWNMYKLTDDGNLRILSNVGIIRLQQPPRIQGQATNTPCRDCASAENPAINGQRPQRDTKLRVARCKVRERVTTRGPGVMGLEPVVEPACPELHDPAGLVRLERLELAELRLGATAEVGRHHHCSSHRARRILLAARQSANNCKTVAARGGVSILTSFQVTTLATHSGCVGSELERRDTIAVHQPLDLRQVRVVLHRHVGVLVLDLHTSSYRSITHTKYQCYPQLPSLPTTTCYYLRPSMTNCDYPRLLVISFDYPSLLATTLDYPRLPSDYLRLLANTCEYLGKAAMSTQPPRVCSAISWQLTTLKKTRCILRRFVTMRQSSVGLTVAERLACSPLTKVIRVQFPAESLPDFRKWESGWTIPLVGGFSQRYSVCQPLQSDAASFSPHPTVINSHDVIVKSSPNLAT</sequence>
<organism evidence="1 2">
    <name type="scientific">Dryococelus australis</name>
    <dbReference type="NCBI Taxonomy" id="614101"/>
    <lineage>
        <taxon>Eukaryota</taxon>
        <taxon>Metazoa</taxon>
        <taxon>Ecdysozoa</taxon>
        <taxon>Arthropoda</taxon>
        <taxon>Hexapoda</taxon>
        <taxon>Insecta</taxon>
        <taxon>Pterygota</taxon>
        <taxon>Neoptera</taxon>
        <taxon>Polyneoptera</taxon>
        <taxon>Phasmatodea</taxon>
        <taxon>Verophasmatodea</taxon>
        <taxon>Anareolatae</taxon>
        <taxon>Phasmatidae</taxon>
        <taxon>Eurycanthinae</taxon>
        <taxon>Dryococelus</taxon>
    </lineage>
</organism>
<evidence type="ECO:0000313" key="1">
    <source>
        <dbReference type="EMBL" id="KAJ8889453.1"/>
    </source>
</evidence>
<comment type="caution">
    <text evidence="1">The sequence shown here is derived from an EMBL/GenBank/DDBJ whole genome shotgun (WGS) entry which is preliminary data.</text>
</comment>
<keyword evidence="2" id="KW-1185">Reference proteome</keyword>
<reference evidence="1 2" key="1">
    <citation type="submission" date="2023-02" db="EMBL/GenBank/DDBJ databases">
        <title>LHISI_Scaffold_Assembly.</title>
        <authorList>
            <person name="Stuart O.P."/>
            <person name="Cleave R."/>
            <person name="Magrath M.J.L."/>
            <person name="Mikheyev A.S."/>
        </authorList>
    </citation>
    <scope>NUCLEOTIDE SEQUENCE [LARGE SCALE GENOMIC DNA]</scope>
    <source>
        <strain evidence="1">Daus_M_001</strain>
        <tissue evidence="1">Leg muscle</tissue>
    </source>
</reference>